<keyword evidence="2" id="KW-1185">Reference proteome</keyword>
<dbReference type="AlphaFoldDB" id="A0A8K1FHQ5"/>
<proteinExistence type="predicted"/>
<sequence>MVSKSVDELEVDLNISQYSLSCQYEWCWLFYTLFNGASARSVTTLRLNATDILMDDFIQVRKLVRSRNPLEMLLDLDLDEEMEADGRPQRPESTLSRPAQVIVRDGTPVYLDILRSQHPLILSSGSRVFDVMHELNDAYDILVPGYGQCWVTKEDVAVEIPRSEENARDRWRLETHPITKLSVTMNRSVLEERDQTGLRVLLKLIGTPIKQLSLGCEWHEGLDPSLLDFVWSSCPNIVYLSVGNMSLDSFDDIVAAYASGRCQVSELSLTECNPFDTESPVAFVKKLADPKTPISKTLHQLHLGLSDVTDRFMPNEVLEAFLTMLETNERLRFLQLEVGEDQIDSYNPRFAAFRGQTIRYPLAWSTKCAFLSVVKHVQHFDSVDRVIPPIGRLDSLSLSRIFAFAGGFHTRSVV</sequence>
<evidence type="ECO:0000313" key="1">
    <source>
        <dbReference type="EMBL" id="TMW61259.1"/>
    </source>
</evidence>
<accession>A0A8K1FHQ5</accession>
<protein>
    <submittedName>
        <fullName evidence="1">Uncharacterized protein</fullName>
    </submittedName>
</protein>
<dbReference type="SUPFAM" id="SSF52047">
    <property type="entry name" value="RNI-like"/>
    <property type="match status" value="1"/>
</dbReference>
<gene>
    <name evidence="1" type="ORF">Poli38472_013722</name>
</gene>
<dbReference type="Proteomes" id="UP000794436">
    <property type="component" value="Unassembled WGS sequence"/>
</dbReference>
<reference evidence="1" key="1">
    <citation type="submission" date="2019-03" db="EMBL/GenBank/DDBJ databases">
        <title>Long read genome sequence of the mycoparasitic Pythium oligandrum ATCC 38472 isolated from sugarbeet rhizosphere.</title>
        <authorList>
            <person name="Gaulin E."/>
        </authorList>
    </citation>
    <scope>NUCLEOTIDE SEQUENCE</scope>
    <source>
        <strain evidence="1">ATCC 38472_TT</strain>
    </source>
</reference>
<dbReference type="EMBL" id="SPLM01000077">
    <property type="protein sequence ID" value="TMW61259.1"/>
    <property type="molecule type" value="Genomic_DNA"/>
</dbReference>
<evidence type="ECO:0000313" key="2">
    <source>
        <dbReference type="Proteomes" id="UP000794436"/>
    </source>
</evidence>
<organism evidence="1 2">
    <name type="scientific">Pythium oligandrum</name>
    <name type="common">Mycoparasitic fungus</name>
    <dbReference type="NCBI Taxonomy" id="41045"/>
    <lineage>
        <taxon>Eukaryota</taxon>
        <taxon>Sar</taxon>
        <taxon>Stramenopiles</taxon>
        <taxon>Oomycota</taxon>
        <taxon>Peronosporomycetes</taxon>
        <taxon>Pythiales</taxon>
        <taxon>Pythiaceae</taxon>
        <taxon>Pythium</taxon>
    </lineage>
</organism>
<name>A0A8K1FHQ5_PYTOL</name>
<comment type="caution">
    <text evidence="1">The sequence shown here is derived from an EMBL/GenBank/DDBJ whole genome shotgun (WGS) entry which is preliminary data.</text>
</comment>